<accession>A0ABC8TD02</accession>
<evidence type="ECO:0000313" key="3">
    <source>
        <dbReference type="Proteomes" id="UP001642360"/>
    </source>
</evidence>
<feature type="compositionally biased region" description="Basic and acidic residues" evidence="1">
    <location>
        <begin position="80"/>
        <end position="92"/>
    </location>
</feature>
<organism evidence="2 3">
    <name type="scientific">Ilex paraguariensis</name>
    <name type="common">yerba mate</name>
    <dbReference type="NCBI Taxonomy" id="185542"/>
    <lineage>
        <taxon>Eukaryota</taxon>
        <taxon>Viridiplantae</taxon>
        <taxon>Streptophyta</taxon>
        <taxon>Embryophyta</taxon>
        <taxon>Tracheophyta</taxon>
        <taxon>Spermatophyta</taxon>
        <taxon>Magnoliopsida</taxon>
        <taxon>eudicotyledons</taxon>
        <taxon>Gunneridae</taxon>
        <taxon>Pentapetalae</taxon>
        <taxon>asterids</taxon>
        <taxon>campanulids</taxon>
        <taxon>Aquifoliales</taxon>
        <taxon>Aquifoliaceae</taxon>
        <taxon>Ilex</taxon>
    </lineage>
</organism>
<feature type="non-terminal residue" evidence="2">
    <location>
        <position position="92"/>
    </location>
</feature>
<feature type="compositionally biased region" description="Basic and acidic residues" evidence="1">
    <location>
        <begin position="33"/>
        <end position="42"/>
    </location>
</feature>
<proteinExistence type="predicted"/>
<feature type="compositionally biased region" description="Polar residues" evidence="1">
    <location>
        <begin position="48"/>
        <end position="63"/>
    </location>
</feature>
<feature type="region of interest" description="Disordered" evidence="1">
    <location>
        <begin position="33"/>
        <end position="92"/>
    </location>
</feature>
<reference evidence="2 3" key="1">
    <citation type="submission" date="2024-02" db="EMBL/GenBank/DDBJ databases">
        <authorList>
            <person name="Vignale AGUSTIN F."/>
            <person name="Sosa J E."/>
            <person name="Modenutti C."/>
        </authorList>
    </citation>
    <scope>NUCLEOTIDE SEQUENCE [LARGE SCALE GENOMIC DNA]</scope>
</reference>
<protein>
    <submittedName>
        <fullName evidence="2">Uncharacterized protein</fullName>
    </submittedName>
</protein>
<sequence length="92" mass="10478">MNADSQFKIVVSMEQIKGIQFYQVAKISELESMGRQRDKTKCSEVLGLQQSPSSTTSPANARASSIERPTYKHQAKRHTTRDFDSDQRVTWV</sequence>
<dbReference type="Proteomes" id="UP001642360">
    <property type="component" value="Unassembled WGS sequence"/>
</dbReference>
<dbReference type="EMBL" id="CAUOFW020004791">
    <property type="protein sequence ID" value="CAK9167271.1"/>
    <property type="molecule type" value="Genomic_DNA"/>
</dbReference>
<keyword evidence="3" id="KW-1185">Reference proteome</keyword>
<comment type="caution">
    <text evidence="2">The sequence shown here is derived from an EMBL/GenBank/DDBJ whole genome shotgun (WGS) entry which is preliminary data.</text>
</comment>
<evidence type="ECO:0000313" key="2">
    <source>
        <dbReference type="EMBL" id="CAK9167271.1"/>
    </source>
</evidence>
<dbReference type="AlphaFoldDB" id="A0ABC8TD02"/>
<evidence type="ECO:0000256" key="1">
    <source>
        <dbReference type="SAM" id="MobiDB-lite"/>
    </source>
</evidence>
<name>A0ABC8TD02_9AQUA</name>
<gene>
    <name evidence="2" type="ORF">ILEXP_LOCUS36533</name>
</gene>